<evidence type="ECO:0000256" key="1">
    <source>
        <dbReference type="ARBA" id="ARBA00004792"/>
    </source>
</evidence>
<dbReference type="InterPro" id="IPR049551">
    <property type="entry name" value="PKS_DH_C"/>
</dbReference>
<dbReference type="PANTHER" id="PTHR43775">
    <property type="entry name" value="FATTY ACID SYNTHASE"/>
    <property type="match status" value="1"/>
</dbReference>
<evidence type="ECO:0000256" key="3">
    <source>
        <dbReference type="ARBA" id="ARBA00022553"/>
    </source>
</evidence>
<evidence type="ECO:0000256" key="2">
    <source>
        <dbReference type="ARBA" id="ARBA00022450"/>
    </source>
</evidence>
<dbReference type="InterPro" id="IPR032821">
    <property type="entry name" value="PKS_assoc"/>
</dbReference>
<dbReference type="InterPro" id="IPR016036">
    <property type="entry name" value="Malonyl_transacylase_ACP-bd"/>
</dbReference>
<reference evidence="13 14" key="1">
    <citation type="submission" date="2023-11" db="EMBL/GenBank/DDBJ databases">
        <title>30 novel species of actinomycetes from the DSMZ collection.</title>
        <authorList>
            <person name="Nouioui I."/>
        </authorList>
    </citation>
    <scope>NUCLEOTIDE SEQUENCE [LARGE SCALE GENOMIC DNA]</scope>
    <source>
        <strain evidence="13 14">DSM 41524</strain>
    </source>
</reference>
<evidence type="ECO:0000259" key="10">
    <source>
        <dbReference type="PROSITE" id="PS50075"/>
    </source>
</evidence>
<dbReference type="Gene3D" id="1.10.1200.10">
    <property type="entry name" value="ACP-like"/>
    <property type="match status" value="2"/>
</dbReference>
<evidence type="ECO:0000256" key="7">
    <source>
        <dbReference type="ARBA" id="ARBA00023315"/>
    </source>
</evidence>
<feature type="active site" description="Proton donor; for dehydratase activity" evidence="8">
    <location>
        <position position="1530"/>
    </location>
</feature>
<feature type="domain" description="Ketosynthase family 3 (KS3)" evidence="11">
    <location>
        <begin position="427"/>
        <end position="852"/>
    </location>
</feature>
<dbReference type="InterPro" id="IPR013968">
    <property type="entry name" value="PKS_KR"/>
</dbReference>
<dbReference type="InterPro" id="IPR018201">
    <property type="entry name" value="Ketoacyl_synth_AS"/>
</dbReference>
<dbReference type="InterPro" id="IPR014031">
    <property type="entry name" value="Ketoacyl_synth_C"/>
</dbReference>
<dbReference type="Pfam" id="PF14765">
    <property type="entry name" value="PS-DH"/>
    <property type="match status" value="1"/>
</dbReference>
<dbReference type="SUPFAM" id="SSF52151">
    <property type="entry name" value="FabD/lysophospholipase-like"/>
    <property type="match status" value="2"/>
</dbReference>
<dbReference type="InterPro" id="IPR006162">
    <property type="entry name" value="Ppantetheine_attach_site"/>
</dbReference>
<dbReference type="Pfam" id="PF00109">
    <property type="entry name" value="ketoacyl-synt"/>
    <property type="match status" value="1"/>
</dbReference>
<dbReference type="SMART" id="SM01294">
    <property type="entry name" value="PKS_PP_betabranch"/>
    <property type="match status" value="1"/>
</dbReference>
<dbReference type="InterPro" id="IPR016039">
    <property type="entry name" value="Thiolase-like"/>
</dbReference>
<dbReference type="InterPro" id="IPR042104">
    <property type="entry name" value="PKS_dehydratase_sf"/>
</dbReference>
<dbReference type="SMART" id="SM00827">
    <property type="entry name" value="PKS_AT"/>
    <property type="match status" value="2"/>
</dbReference>
<comment type="caution">
    <text evidence="13">The sequence shown here is derived from an EMBL/GenBank/DDBJ whole genome shotgun (WGS) entry which is preliminary data.</text>
</comment>
<dbReference type="SUPFAM" id="SSF55048">
    <property type="entry name" value="Probable ACP-binding domain of malonyl-CoA ACP transacylase"/>
    <property type="match status" value="2"/>
</dbReference>
<evidence type="ECO:0000259" key="12">
    <source>
        <dbReference type="PROSITE" id="PS52019"/>
    </source>
</evidence>
<dbReference type="SUPFAM" id="SSF51735">
    <property type="entry name" value="NAD(P)-binding Rossmann-fold domains"/>
    <property type="match status" value="2"/>
</dbReference>
<dbReference type="Pfam" id="PF21089">
    <property type="entry name" value="PKS_DH_N"/>
    <property type="match status" value="1"/>
</dbReference>
<dbReference type="InterPro" id="IPR020807">
    <property type="entry name" value="PKS_DH"/>
</dbReference>
<dbReference type="EMBL" id="JAZBJO010000006">
    <property type="protein sequence ID" value="MEE4592760.1"/>
    <property type="molecule type" value="Genomic_DNA"/>
</dbReference>
<dbReference type="PROSITE" id="PS52004">
    <property type="entry name" value="KS3_2"/>
    <property type="match status" value="1"/>
</dbReference>
<feature type="compositionally biased region" description="Low complexity" evidence="9">
    <location>
        <begin position="2184"/>
        <end position="2197"/>
    </location>
</feature>
<dbReference type="PROSITE" id="PS50075">
    <property type="entry name" value="CARRIER"/>
    <property type="match status" value="2"/>
</dbReference>
<dbReference type="Pfam" id="PF16197">
    <property type="entry name" value="KAsynt_C_assoc"/>
    <property type="match status" value="1"/>
</dbReference>
<dbReference type="SUPFAM" id="SSF53901">
    <property type="entry name" value="Thiolase-like"/>
    <property type="match status" value="1"/>
</dbReference>
<keyword evidence="4" id="KW-0808">Transferase</keyword>
<keyword evidence="3" id="KW-0597">Phosphoprotein</keyword>
<dbReference type="InterPro" id="IPR050091">
    <property type="entry name" value="PKS_NRPS_Biosynth_Enz"/>
</dbReference>
<dbReference type="InterPro" id="IPR001227">
    <property type="entry name" value="Ac_transferase_dom_sf"/>
</dbReference>
<protein>
    <submittedName>
        <fullName evidence="13">SDR family NAD(P)-dependent oxidoreductase</fullName>
    </submittedName>
</protein>
<dbReference type="Gene3D" id="3.40.366.10">
    <property type="entry name" value="Malonyl-Coenzyme A Acyl Carrier Protein, domain 2"/>
    <property type="match status" value="2"/>
</dbReference>
<feature type="domain" description="Carrier" evidence="10">
    <location>
        <begin position="2078"/>
        <end position="2153"/>
    </location>
</feature>
<dbReference type="CDD" id="cd00833">
    <property type="entry name" value="PKS"/>
    <property type="match status" value="1"/>
</dbReference>
<dbReference type="CDD" id="cd08956">
    <property type="entry name" value="KR_3_FAS_SDR_x"/>
    <property type="match status" value="1"/>
</dbReference>
<dbReference type="InterPro" id="IPR020806">
    <property type="entry name" value="PKS_PP-bd"/>
</dbReference>
<evidence type="ECO:0000259" key="11">
    <source>
        <dbReference type="PROSITE" id="PS52004"/>
    </source>
</evidence>
<dbReference type="InterPro" id="IPR009081">
    <property type="entry name" value="PP-bd_ACP"/>
</dbReference>
<keyword evidence="14" id="KW-1185">Reference proteome</keyword>
<dbReference type="Gene3D" id="3.30.70.3290">
    <property type="match status" value="1"/>
</dbReference>
<dbReference type="PROSITE" id="PS00012">
    <property type="entry name" value="PHOSPHOPANTETHEINE"/>
    <property type="match status" value="1"/>
</dbReference>
<dbReference type="InterPro" id="IPR016035">
    <property type="entry name" value="Acyl_Trfase/lysoPLipase"/>
</dbReference>
<feature type="domain" description="Carrier" evidence="10">
    <location>
        <begin position="325"/>
        <end position="403"/>
    </location>
</feature>
<dbReference type="Gene3D" id="3.40.50.720">
    <property type="entry name" value="NAD(P)-binding Rossmann-like Domain"/>
    <property type="match status" value="1"/>
</dbReference>
<evidence type="ECO:0000256" key="8">
    <source>
        <dbReference type="PROSITE-ProRule" id="PRU01363"/>
    </source>
</evidence>
<dbReference type="SMART" id="SM00823">
    <property type="entry name" value="PKS_PP"/>
    <property type="match status" value="2"/>
</dbReference>
<feature type="active site" description="Proton acceptor; for dehydratase activity" evidence="8">
    <location>
        <position position="1359"/>
    </location>
</feature>
<feature type="domain" description="PKS/mFAS DH" evidence="12">
    <location>
        <begin position="1327"/>
        <end position="1608"/>
    </location>
</feature>
<evidence type="ECO:0000313" key="14">
    <source>
        <dbReference type="Proteomes" id="UP001354709"/>
    </source>
</evidence>
<dbReference type="SUPFAM" id="SSF47336">
    <property type="entry name" value="ACP-like"/>
    <property type="match status" value="2"/>
</dbReference>
<dbReference type="Gene3D" id="3.40.47.10">
    <property type="match status" value="1"/>
</dbReference>
<evidence type="ECO:0000256" key="9">
    <source>
        <dbReference type="SAM" id="MobiDB-lite"/>
    </source>
</evidence>
<dbReference type="InterPro" id="IPR049552">
    <property type="entry name" value="PKS_DH_N"/>
</dbReference>
<dbReference type="InterPro" id="IPR020841">
    <property type="entry name" value="PKS_Beta-ketoAc_synthase_dom"/>
</dbReference>
<dbReference type="Pfam" id="PF00550">
    <property type="entry name" value="PP-binding"/>
    <property type="match status" value="2"/>
</dbReference>
<dbReference type="Proteomes" id="UP001354709">
    <property type="component" value="Unassembled WGS sequence"/>
</dbReference>
<dbReference type="InterPro" id="IPR055123">
    <property type="entry name" value="SpnB-like_Rossmann"/>
</dbReference>
<feature type="region of interest" description="C-terminal hotdog fold" evidence="8">
    <location>
        <begin position="1469"/>
        <end position="1608"/>
    </location>
</feature>
<dbReference type="InterPro" id="IPR049900">
    <property type="entry name" value="PKS_mFAS_DH"/>
</dbReference>
<dbReference type="SMART" id="SM00822">
    <property type="entry name" value="PKS_KR"/>
    <property type="match status" value="1"/>
</dbReference>
<keyword evidence="5" id="KW-0045">Antibiotic biosynthesis</keyword>
<proteinExistence type="predicted"/>
<dbReference type="InterPro" id="IPR036291">
    <property type="entry name" value="NAD(P)-bd_dom_sf"/>
</dbReference>
<dbReference type="Pfam" id="PF08659">
    <property type="entry name" value="KR"/>
    <property type="match status" value="1"/>
</dbReference>
<keyword evidence="6" id="KW-0511">Multifunctional enzyme</keyword>
<dbReference type="SMART" id="SM00825">
    <property type="entry name" value="PKS_KS"/>
    <property type="match status" value="1"/>
</dbReference>
<dbReference type="Pfam" id="PF02801">
    <property type="entry name" value="Ketoacyl-synt_C"/>
    <property type="match status" value="1"/>
</dbReference>
<dbReference type="SMART" id="SM00826">
    <property type="entry name" value="PKS_DH"/>
    <property type="match status" value="1"/>
</dbReference>
<evidence type="ECO:0000256" key="5">
    <source>
        <dbReference type="ARBA" id="ARBA00023194"/>
    </source>
</evidence>
<evidence type="ECO:0000256" key="6">
    <source>
        <dbReference type="ARBA" id="ARBA00023268"/>
    </source>
</evidence>
<dbReference type="PANTHER" id="PTHR43775:SF51">
    <property type="entry name" value="INACTIVE PHENOLPHTHIOCEROL SYNTHESIS POLYKETIDE SYNTHASE TYPE I PKS1-RELATED"/>
    <property type="match status" value="1"/>
</dbReference>
<dbReference type="PROSITE" id="PS52019">
    <property type="entry name" value="PKS_MFAS_DH"/>
    <property type="match status" value="1"/>
</dbReference>
<feature type="region of interest" description="Disordered" evidence="9">
    <location>
        <begin position="2154"/>
        <end position="2197"/>
    </location>
</feature>
<feature type="region of interest" description="N-terminal hotdog fold" evidence="8">
    <location>
        <begin position="1327"/>
        <end position="1452"/>
    </location>
</feature>
<dbReference type="InterPro" id="IPR036736">
    <property type="entry name" value="ACP-like_sf"/>
</dbReference>
<evidence type="ECO:0000256" key="4">
    <source>
        <dbReference type="ARBA" id="ARBA00022679"/>
    </source>
</evidence>
<dbReference type="InterPro" id="IPR014030">
    <property type="entry name" value="Ketoacyl_synth_N"/>
</dbReference>
<keyword evidence="2" id="KW-0596">Phosphopantetheine</keyword>
<evidence type="ECO:0000313" key="13">
    <source>
        <dbReference type="EMBL" id="MEE4592760.1"/>
    </source>
</evidence>
<dbReference type="Gene3D" id="3.10.129.110">
    <property type="entry name" value="Polyketide synthase dehydratase"/>
    <property type="match status" value="1"/>
</dbReference>
<dbReference type="Pfam" id="PF00698">
    <property type="entry name" value="Acyl_transf_1"/>
    <property type="match status" value="2"/>
</dbReference>
<keyword evidence="7" id="KW-0012">Acyltransferase</keyword>
<dbReference type="InterPro" id="IPR014043">
    <property type="entry name" value="Acyl_transferase_dom"/>
</dbReference>
<organism evidence="13 14">
    <name type="scientific">Streptomyces asiaticus subsp. ignotus</name>
    <dbReference type="NCBI Taxonomy" id="3098222"/>
    <lineage>
        <taxon>Bacteria</taxon>
        <taxon>Bacillati</taxon>
        <taxon>Actinomycetota</taxon>
        <taxon>Actinomycetes</taxon>
        <taxon>Kitasatosporales</taxon>
        <taxon>Streptomycetaceae</taxon>
        <taxon>Streptomyces</taxon>
        <taxon>Streptomyces violaceusniger group</taxon>
    </lineage>
</organism>
<dbReference type="InterPro" id="IPR057326">
    <property type="entry name" value="KR_dom"/>
</dbReference>
<feature type="compositionally biased region" description="Low complexity" evidence="9">
    <location>
        <begin position="2159"/>
        <end position="2176"/>
    </location>
</feature>
<dbReference type="Pfam" id="PF22953">
    <property type="entry name" value="SpnB_Rossmann"/>
    <property type="match status" value="1"/>
</dbReference>
<gene>
    <name evidence="13" type="ORF">V2J94_12810</name>
</gene>
<name>A0ABU7PUH6_9ACTN</name>
<sequence>MSFAVMVALARVWLAAGVVPSVVVGHSQGEIAAACVAGGLSLEDAARVVVLRSRAIAAGLSGRGGMVSLAVGVGEAERLVEGWSGRVEVAAVNGPLSVVVAGEPEALRELVAECEGVGVRARWVDVDYASHTAQVEAIEEELARSLSQVWPVSSRIPFFSTVEGEWLDTAELDARYWYRNLRSTVRFAPSIERLLEEDFRAFVEVSAHPVLTMSIEAAAERADAGPVVVTGTLRRDEGGMRRVLTSLAEAYVRGVRVDWTALLGNAPAHVAMDLPTYAFQHQHYWLKNSAPADAGSVADQLPGLAELPEDTGALTARLRGESAQEQERILLETVRQETAGVLGHPSLDAIEPDMVFNQIGFDSATAVQLRNRLNALTDRTLPTTLLFDYPTPLILADFLRDELIGDTAAPAPEEPTGPTSAPGAVSTEPVAIVGMACRLPGGVSTPEELWELVLHGRDGISDFPVNRGWDLENLFHPDPDHPGTSYAHQGGFLHDAGEFDAGFFGISPREALAVDPQQRLMLETSWEALERAGIDPTTLRGKDVGVFSGVTYHNYGSGVEPVPAELEGMLGLGASASVLSGRMSYALGFEGPSVAVDTACSSSLVALHLAAQALRAGECSIALAGGVTVMPTPGIFIAFSRQRGMSADGRCKSFAASADGTGWAEGVGVLALERLSDAERNGHRVLAVVRGSAVNQDGASNGLTAPNGPSQQRVIRQALASAGVSAAEVDVVEAHGTGTALGDPIEAQAVLATYGQDRDRPLLMGSLKSNIGHAQAAAGVAGVIKMVLALRHGIAPRTLHVEEPTSQVDWSAGAVELLTEEREWPEVVGRPRRAGVSAFGVSGTNAHVILEQAATEASNPAMSWPKGVPVPLMVSGRGDVALRAQARRLRSFLADEPQLDVSELGFALGGGRAGLSDRAVVVAGDREEALAGLAAVARGESGVGVVSGAVVRGRLGVLFAGQGCQRVGMGRGLYEVFPVFRDAFDAVCEVLDRELNAGGVSGSVREVVFGGGELLERTVFAQAGLFAVETALFRLVESWGVVPDVVGGHSVGEVTAAHVAGVLSLGDAAVLVAARGRLMEVLPEGGAMVAVAASEEQVRPLLVPGVDIAAVNGPAAVVLSGDEEPVLRVVQELSGQGCRTRRLAVSHAFHSARMEPMLEEFRRVVEGLSFAAPVIPLVSNVSGQLADTETVRSPEYWVEHVRAAVRFADGVRALADYGVSTYLELAPDAVLSAMVGDCLPEESAEGPVVVPSLRREGDEPRALISAVAQLHVAGVRIDFGALFGATALPAHISDLPTYAFQREHYWLVGDGRRAGDVASAGLAGVEHPLLGAVMEVPGSGEVLFTSRLSLRTHPWLADHVAAGAVLLPGAAFVELVVRAGDEVGCGGVEELVMEAPLVLAEGGAVQVRVSVAEADESGRRGVRVYSRPEDAGLGAAWVRHATGTVCRADETSVPDTRLSAWPPVGAVAVDPGDVEGLYDGLEQVGYRYGPVFQGVRAAWRLDGAVYAEVALPEEHRVQAAGFGLHPALLDAAMHTIAFHDRDEADAELVLPFAYREVALHASGASALRVRVTPSGPNTMSLELADESGAAVASVGSVVSRPVSAEQFGTAVTADRMFRVAWEELPVRSDGVTVEPVAVGDAEDVHHLASTPETAQPDVLLLDLGGGTADVRELTGRVLRVVQAWLAEPSLASSRLVVVTRGAVAVQEADPVDPAAAAVWGLVGSAQAENPGRILLLDIDQATMPTTSLPALPALLAGDQRQLALRDATCFARHLTRAAEVSHTSPGGLGSGGTVLVTGGTGALGAVVARHLVAVHGVRSLVLASRSGAGAPGAAELEAELVKAGARIRIVACDVADRGEVAGLLDAVPEDAPLSAVVHTAGVLDDGVLTALTPERMDEVFRPKVDGALHLHELTRDLDLDLSAFVLFSSAAGTFGSSGQGNYAAANAYLDALAHQRRAQGLPAVSLAWGMWQQAVGTGMTGRLGDADQRRMTRGGVAPLSPAEGMELFDTALRAAEPTVLPIKLDLGALRAQAAGGAVHPLLHRLAPTARRAAAPRATADQGLVTDRLAGATPEERERILLDMVQQEAARVLGHSAAATLDPDVLFTEIGLDSLMAVELRDRLAKRTALRLPPSFVFDHPTLRMLAWQLRDELEKADADAPPGSAPAPEAEALVPEGPAPEAPAPEAEAPAPGAARE</sequence>
<accession>A0ABU7PUH6</accession>
<comment type="pathway">
    <text evidence="1">Antibiotic biosynthesis.</text>
</comment>
<dbReference type="PROSITE" id="PS00606">
    <property type="entry name" value="KS3_1"/>
    <property type="match status" value="1"/>
</dbReference>